<dbReference type="GO" id="GO:0005886">
    <property type="term" value="C:plasma membrane"/>
    <property type="evidence" value="ECO:0007669"/>
    <property type="project" value="UniProtKB-SubCell"/>
</dbReference>
<dbReference type="Pfam" id="PF00528">
    <property type="entry name" value="BPD_transp_1"/>
    <property type="match status" value="1"/>
</dbReference>
<keyword evidence="5 12" id="KW-1003">Cell membrane</keyword>
<evidence type="ECO:0000256" key="12">
    <source>
        <dbReference type="RuleBase" id="RU365097"/>
    </source>
</evidence>
<dbReference type="FunFam" id="1.10.3720.10:FF:000018">
    <property type="entry name" value="Molybdenum transport system permease"/>
    <property type="match status" value="1"/>
</dbReference>
<evidence type="ECO:0000256" key="8">
    <source>
        <dbReference type="ARBA" id="ARBA00022692"/>
    </source>
</evidence>
<dbReference type="OrthoDB" id="9795403at2"/>
<dbReference type="RefSeq" id="WP_015902887.1">
    <property type="nucleotide sequence ID" value="NC_012108.1"/>
</dbReference>
<dbReference type="InterPro" id="IPR035906">
    <property type="entry name" value="MetI-like_sf"/>
</dbReference>
<evidence type="ECO:0000256" key="6">
    <source>
        <dbReference type="ARBA" id="ARBA00022505"/>
    </source>
</evidence>
<evidence type="ECO:0000256" key="3">
    <source>
        <dbReference type="ARBA" id="ARBA00007069"/>
    </source>
</evidence>
<keyword evidence="8 11" id="KW-0812">Transmembrane</keyword>
<evidence type="ECO:0000313" key="15">
    <source>
        <dbReference type="Proteomes" id="UP000000442"/>
    </source>
</evidence>
<keyword evidence="10 11" id="KW-0472">Membrane</keyword>
<evidence type="ECO:0000256" key="9">
    <source>
        <dbReference type="ARBA" id="ARBA00022989"/>
    </source>
</evidence>
<dbReference type="SUPFAM" id="SSF161098">
    <property type="entry name" value="MetI-like"/>
    <property type="match status" value="1"/>
</dbReference>
<dbReference type="PANTHER" id="PTHR30183">
    <property type="entry name" value="MOLYBDENUM TRANSPORT SYSTEM PERMEASE PROTEIN MODB"/>
    <property type="match status" value="1"/>
</dbReference>
<dbReference type="KEGG" id="dat:HRM2_09860"/>
<evidence type="ECO:0000313" key="14">
    <source>
        <dbReference type="EMBL" id="ACN14098.1"/>
    </source>
</evidence>
<dbReference type="CDD" id="cd06261">
    <property type="entry name" value="TM_PBP2"/>
    <property type="match status" value="1"/>
</dbReference>
<evidence type="ECO:0000256" key="11">
    <source>
        <dbReference type="RuleBase" id="RU363032"/>
    </source>
</evidence>
<keyword evidence="7" id="KW-0997">Cell inner membrane</keyword>
<feature type="transmembrane region" description="Helical" evidence="11">
    <location>
        <begin position="93"/>
        <end position="111"/>
    </location>
</feature>
<evidence type="ECO:0000256" key="7">
    <source>
        <dbReference type="ARBA" id="ARBA00022519"/>
    </source>
</evidence>
<protein>
    <recommendedName>
        <fullName evidence="12">Molybdenum transport system permease</fullName>
    </recommendedName>
</protein>
<keyword evidence="4 11" id="KW-0813">Transport</keyword>
<feature type="transmembrane region" description="Helical" evidence="11">
    <location>
        <begin position="139"/>
        <end position="161"/>
    </location>
</feature>
<dbReference type="STRING" id="177437.HRM2_09860"/>
<accession>C0QL12</accession>
<dbReference type="Gene3D" id="1.10.3720.10">
    <property type="entry name" value="MetI-like"/>
    <property type="match status" value="1"/>
</dbReference>
<keyword evidence="15" id="KW-1185">Reference proteome</keyword>
<keyword evidence="6 12" id="KW-0500">Molybdenum</keyword>
<dbReference type="GO" id="GO:0015098">
    <property type="term" value="F:molybdate ion transmembrane transporter activity"/>
    <property type="evidence" value="ECO:0007669"/>
    <property type="project" value="UniProtKB-UniRule"/>
</dbReference>
<dbReference type="AlphaFoldDB" id="C0QL12"/>
<reference evidence="14 15" key="1">
    <citation type="journal article" date="2009" name="Environ. Microbiol.">
        <title>Genome sequence of Desulfobacterium autotrophicum HRM2, a marine sulfate reducer oxidizing organic carbon completely to carbon dioxide.</title>
        <authorList>
            <person name="Strittmatter A.W."/>
            <person name="Liesegang H."/>
            <person name="Rabus R."/>
            <person name="Decker I."/>
            <person name="Amann J."/>
            <person name="Andres S."/>
            <person name="Henne A."/>
            <person name="Fricke W.F."/>
            <person name="Martinez-Arias R."/>
            <person name="Bartels D."/>
            <person name="Goesmann A."/>
            <person name="Krause L."/>
            <person name="Puehler A."/>
            <person name="Klenk H.P."/>
            <person name="Richter M."/>
            <person name="Schuler M."/>
            <person name="Gloeckner F.O."/>
            <person name="Meyerdierks A."/>
            <person name="Gottschalk G."/>
            <person name="Amann R."/>
        </authorList>
    </citation>
    <scope>NUCLEOTIDE SEQUENCE [LARGE SCALE GENOMIC DNA]</scope>
    <source>
        <strain evidence="15">ATCC 43914 / DSM 3382 / HRM2</strain>
    </source>
</reference>
<feature type="domain" description="ABC transmembrane type-1" evidence="13">
    <location>
        <begin position="14"/>
        <end position="222"/>
    </location>
</feature>
<comment type="function">
    <text evidence="1 12">Part of the binding-protein-dependent transport system for molybdenum; probably responsible for the translocation of the substrate across the membrane.</text>
</comment>
<evidence type="ECO:0000256" key="10">
    <source>
        <dbReference type="ARBA" id="ARBA00023136"/>
    </source>
</evidence>
<sequence length="240" mass="25818">MEFLKLTSVELEALRLSLWISGWAVLGSLVPGILVAWVLARKQFPGKVLLDGLVHLPLVVPPVVTGYTLLLLMGRRGILGKWLYDLTGIVFAFNWKGAALASGVMAFPLLVRAVRLSIENVDQGLEQAARTLGAGPIDLFFTVTLPLIFPGIITGIILAFARSLSEFGATITFVSNIPGQTQTLPLALYTLTQVPDGEAGALRLCIISVVVALAALVVSELLAGRMERRMRGKNRSHVGH</sequence>
<gene>
    <name evidence="14" type="primary">modB</name>
    <name evidence="14" type="ordered locus">HRM2_09860</name>
</gene>
<keyword evidence="9 11" id="KW-1133">Transmembrane helix</keyword>
<dbReference type="eggNOG" id="COG4149">
    <property type="taxonomic scope" value="Bacteria"/>
</dbReference>
<feature type="transmembrane region" description="Helical" evidence="11">
    <location>
        <begin position="52"/>
        <end position="73"/>
    </location>
</feature>
<dbReference type="NCBIfam" id="TIGR02141">
    <property type="entry name" value="modB_ABC"/>
    <property type="match status" value="1"/>
</dbReference>
<proteinExistence type="inferred from homology"/>
<comment type="similarity">
    <text evidence="3 12">Belongs to the binding-protein-dependent transport system permease family. CysTW subfamily.</text>
</comment>
<name>C0QL12_DESAH</name>
<dbReference type="Proteomes" id="UP000000442">
    <property type="component" value="Chromosome"/>
</dbReference>
<evidence type="ECO:0000256" key="4">
    <source>
        <dbReference type="ARBA" id="ARBA00022448"/>
    </source>
</evidence>
<feature type="transmembrane region" description="Helical" evidence="11">
    <location>
        <begin position="201"/>
        <end position="223"/>
    </location>
</feature>
<dbReference type="EMBL" id="CP001087">
    <property type="protein sequence ID" value="ACN14098.1"/>
    <property type="molecule type" value="Genomic_DNA"/>
</dbReference>
<evidence type="ECO:0000259" key="13">
    <source>
        <dbReference type="PROSITE" id="PS50928"/>
    </source>
</evidence>
<dbReference type="PANTHER" id="PTHR30183:SF3">
    <property type="entry name" value="MOLYBDENUM TRANSPORT SYSTEM PERMEASE PROTEIN MODB"/>
    <property type="match status" value="1"/>
</dbReference>
<feature type="transmembrane region" description="Helical" evidence="11">
    <location>
        <begin position="20"/>
        <end position="40"/>
    </location>
</feature>
<comment type="subcellular location">
    <subcellularLocation>
        <location evidence="2">Cell inner membrane</location>
        <topology evidence="2">Multi-pass membrane protein</topology>
    </subcellularLocation>
    <subcellularLocation>
        <location evidence="11">Cell membrane</location>
        <topology evidence="11">Multi-pass membrane protein</topology>
    </subcellularLocation>
</comment>
<organism evidence="14 15">
    <name type="scientific">Desulforapulum autotrophicum (strain ATCC 43914 / DSM 3382 / VKM B-1955 / HRM2)</name>
    <name type="common">Desulfobacterium autotrophicum</name>
    <dbReference type="NCBI Taxonomy" id="177437"/>
    <lineage>
        <taxon>Bacteria</taxon>
        <taxon>Pseudomonadati</taxon>
        <taxon>Thermodesulfobacteriota</taxon>
        <taxon>Desulfobacteria</taxon>
        <taxon>Desulfobacterales</taxon>
        <taxon>Desulfobacteraceae</taxon>
        <taxon>Desulforapulum</taxon>
    </lineage>
</organism>
<dbReference type="InterPro" id="IPR000515">
    <property type="entry name" value="MetI-like"/>
</dbReference>
<dbReference type="NCBIfam" id="NF006939">
    <property type="entry name" value="PRK09421.1"/>
    <property type="match status" value="1"/>
</dbReference>
<evidence type="ECO:0000256" key="1">
    <source>
        <dbReference type="ARBA" id="ARBA00002949"/>
    </source>
</evidence>
<dbReference type="PROSITE" id="PS50928">
    <property type="entry name" value="ABC_TM1"/>
    <property type="match status" value="1"/>
</dbReference>
<dbReference type="HOGENOM" id="CLU_016047_14_3_7"/>
<evidence type="ECO:0000256" key="5">
    <source>
        <dbReference type="ARBA" id="ARBA00022475"/>
    </source>
</evidence>
<evidence type="ECO:0000256" key="2">
    <source>
        <dbReference type="ARBA" id="ARBA00004429"/>
    </source>
</evidence>
<dbReference type="InterPro" id="IPR011867">
    <property type="entry name" value="ModB_ABC"/>
</dbReference>